<proteinExistence type="predicted"/>
<feature type="compositionally biased region" description="Basic and acidic residues" evidence="1">
    <location>
        <begin position="94"/>
        <end position="104"/>
    </location>
</feature>
<evidence type="ECO:0000313" key="3">
    <source>
        <dbReference type="Proteomes" id="UP001162060"/>
    </source>
</evidence>
<protein>
    <submittedName>
        <fullName evidence="2">Uncharacterized protein</fullName>
    </submittedName>
</protein>
<gene>
    <name evidence="2" type="ORF">PM001_LOCUS23146</name>
</gene>
<sequence length="132" mass="14896">MKLFTAPQASHRNWTDHFLYLTAVSDACGGADSLVLDNDVHYADPHMRTTMLSRLDIHRTDCMRQAEELTQFAQSTEVDTHSKNFGRDVVNAVEPEKELEDKPKPRSSPHGPILGFASNVEKWDIFGRGARN</sequence>
<accession>A0AAV1UTY9</accession>
<evidence type="ECO:0000313" key="2">
    <source>
        <dbReference type="EMBL" id="CAK7937996.1"/>
    </source>
</evidence>
<feature type="region of interest" description="Disordered" evidence="1">
    <location>
        <begin position="74"/>
        <end position="115"/>
    </location>
</feature>
<evidence type="ECO:0000256" key="1">
    <source>
        <dbReference type="SAM" id="MobiDB-lite"/>
    </source>
</evidence>
<dbReference type="AlphaFoldDB" id="A0AAV1UTY9"/>
<comment type="caution">
    <text evidence="2">The sequence shown here is derived from an EMBL/GenBank/DDBJ whole genome shotgun (WGS) entry which is preliminary data.</text>
</comment>
<dbReference type="Proteomes" id="UP001162060">
    <property type="component" value="Unassembled WGS sequence"/>
</dbReference>
<organism evidence="2 3">
    <name type="scientific">Peronospora matthiolae</name>
    <dbReference type="NCBI Taxonomy" id="2874970"/>
    <lineage>
        <taxon>Eukaryota</taxon>
        <taxon>Sar</taxon>
        <taxon>Stramenopiles</taxon>
        <taxon>Oomycota</taxon>
        <taxon>Peronosporomycetes</taxon>
        <taxon>Peronosporales</taxon>
        <taxon>Peronosporaceae</taxon>
        <taxon>Peronospora</taxon>
    </lineage>
</organism>
<reference evidence="2" key="1">
    <citation type="submission" date="2024-01" db="EMBL/GenBank/DDBJ databases">
        <authorList>
            <person name="Webb A."/>
        </authorList>
    </citation>
    <scope>NUCLEOTIDE SEQUENCE</scope>
    <source>
        <strain evidence="2">Pm1</strain>
    </source>
</reference>
<dbReference type="EMBL" id="CAKLBY020000228">
    <property type="protein sequence ID" value="CAK7937996.1"/>
    <property type="molecule type" value="Genomic_DNA"/>
</dbReference>
<name>A0AAV1UTY9_9STRA</name>